<reference evidence="2 3" key="1">
    <citation type="submission" date="2024-06" db="EMBL/GenBank/DDBJ databases">
        <title>Genomic Encyclopedia of Type Strains, Phase IV (KMG-IV): sequencing the most valuable type-strain genomes for metagenomic binning, comparative biology and taxonomic classification.</title>
        <authorList>
            <person name="Goeker M."/>
        </authorList>
    </citation>
    <scope>NUCLEOTIDE SEQUENCE [LARGE SCALE GENOMIC DNA]</scope>
    <source>
        <strain evidence="2 3">DSM 23650</strain>
    </source>
</reference>
<comment type="caution">
    <text evidence="2">The sequence shown here is derived from an EMBL/GenBank/DDBJ whole genome shotgun (WGS) entry which is preliminary data.</text>
</comment>
<feature type="region of interest" description="Disordered" evidence="1">
    <location>
        <begin position="1"/>
        <end position="61"/>
    </location>
</feature>
<organism evidence="2 3">
    <name type="scientific">Bartonella japonica</name>
    <dbReference type="NCBI Taxonomy" id="357761"/>
    <lineage>
        <taxon>Bacteria</taxon>
        <taxon>Pseudomonadati</taxon>
        <taxon>Pseudomonadota</taxon>
        <taxon>Alphaproteobacteria</taxon>
        <taxon>Hyphomicrobiales</taxon>
        <taxon>Bartonellaceae</taxon>
        <taxon>Bartonella</taxon>
    </lineage>
</organism>
<gene>
    <name evidence="2" type="ORF">ABID39_001365</name>
</gene>
<protein>
    <submittedName>
        <fullName evidence="2">Uncharacterized protein</fullName>
    </submittedName>
</protein>
<dbReference type="Proteomes" id="UP001549112">
    <property type="component" value="Unassembled WGS sequence"/>
</dbReference>
<feature type="compositionally biased region" description="Basic and acidic residues" evidence="1">
    <location>
        <begin position="1"/>
        <end position="17"/>
    </location>
</feature>
<feature type="region of interest" description="Disordered" evidence="1">
    <location>
        <begin position="115"/>
        <end position="135"/>
    </location>
</feature>
<evidence type="ECO:0000313" key="3">
    <source>
        <dbReference type="Proteomes" id="UP001549112"/>
    </source>
</evidence>
<evidence type="ECO:0000256" key="1">
    <source>
        <dbReference type="SAM" id="MobiDB-lite"/>
    </source>
</evidence>
<evidence type="ECO:0000313" key="2">
    <source>
        <dbReference type="EMBL" id="MET3560657.1"/>
    </source>
</evidence>
<sequence length="147" mass="16401">MARTRYRAEENEDEKIVDIINEDEEDEDESDIDADTEDTEDFDDEEEGEDEDTEDKQESVKAALEKERIRAGALTNLEKQAKRLGVSFDAAKAIKSGMKVEKAKNIVLAAAASKSSSLKLSPTVPHSDGTSRAKINAKWEKAWRAIK</sequence>
<name>A0ABV2FQ06_9HYPH</name>
<accession>A0ABV2FQ06</accession>
<proteinExistence type="predicted"/>
<keyword evidence="3" id="KW-1185">Reference proteome</keyword>
<dbReference type="EMBL" id="JBEPLT010000016">
    <property type="protein sequence ID" value="MET3560657.1"/>
    <property type="molecule type" value="Genomic_DNA"/>
</dbReference>
<feature type="compositionally biased region" description="Acidic residues" evidence="1">
    <location>
        <begin position="18"/>
        <end position="55"/>
    </location>
</feature>